<accession>A0A4Y2WXL8</accession>
<dbReference type="Proteomes" id="UP000499080">
    <property type="component" value="Unassembled WGS sequence"/>
</dbReference>
<evidence type="ECO:0000313" key="1">
    <source>
        <dbReference type="EMBL" id="GBO40672.1"/>
    </source>
</evidence>
<reference evidence="1 2" key="1">
    <citation type="journal article" date="2019" name="Sci. Rep.">
        <title>Orb-weaving spider Araneus ventricosus genome elucidates the spidroin gene catalogue.</title>
        <authorList>
            <person name="Kono N."/>
            <person name="Nakamura H."/>
            <person name="Ohtoshi R."/>
            <person name="Moran D.A.P."/>
            <person name="Shinohara A."/>
            <person name="Yoshida Y."/>
            <person name="Fujiwara M."/>
            <person name="Mori M."/>
            <person name="Tomita M."/>
            <person name="Arakawa K."/>
        </authorList>
    </citation>
    <scope>NUCLEOTIDE SEQUENCE [LARGE SCALE GENOMIC DNA]</scope>
</reference>
<comment type="caution">
    <text evidence="1">The sequence shown here is derived from an EMBL/GenBank/DDBJ whole genome shotgun (WGS) entry which is preliminary data.</text>
</comment>
<name>A0A4Y2WXL8_ARAVE</name>
<protein>
    <submittedName>
        <fullName evidence="1">Uncharacterized protein</fullName>
    </submittedName>
</protein>
<dbReference type="AlphaFoldDB" id="A0A4Y2WXL8"/>
<gene>
    <name evidence="1" type="ORF">AVEN_133086_1</name>
</gene>
<proteinExistence type="predicted"/>
<organism evidence="1 2">
    <name type="scientific">Araneus ventricosus</name>
    <name type="common">Orbweaver spider</name>
    <name type="synonym">Epeira ventricosa</name>
    <dbReference type="NCBI Taxonomy" id="182803"/>
    <lineage>
        <taxon>Eukaryota</taxon>
        <taxon>Metazoa</taxon>
        <taxon>Ecdysozoa</taxon>
        <taxon>Arthropoda</taxon>
        <taxon>Chelicerata</taxon>
        <taxon>Arachnida</taxon>
        <taxon>Araneae</taxon>
        <taxon>Araneomorphae</taxon>
        <taxon>Entelegynae</taxon>
        <taxon>Araneoidea</taxon>
        <taxon>Araneidae</taxon>
        <taxon>Araneus</taxon>
    </lineage>
</organism>
<sequence length="165" mass="19737">MVKYTNYHNFAKDIRLKFPADRGIEVYASPNTKKIQYYAKNQRGEIYAKDEDGNEYTNQHAYARANTGGQYYPKLKNKLFEVYSYFGDDRQKYAKDKFNNQFYPKIGDDENVAIFQNEPKILYYYAKNADDVEKYPIKSKNKEMAYTGEYRRAKNNEEFYPKIYV</sequence>
<evidence type="ECO:0000313" key="2">
    <source>
        <dbReference type="Proteomes" id="UP000499080"/>
    </source>
</evidence>
<dbReference type="EMBL" id="BGPR01065964">
    <property type="protein sequence ID" value="GBO40672.1"/>
    <property type="molecule type" value="Genomic_DNA"/>
</dbReference>
<keyword evidence="2" id="KW-1185">Reference proteome</keyword>